<protein>
    <submittedName>
        <fullName evidence="2">Uncharacterized protein</fullName>
    </submittedName>
</protein>
<evidence type="ECO:0000256" key="1">
    <source>
        <dbReference type="SAM" id="MobiDB-lite"/>
    </source>
</evidence>
<feature type="compositionally biased region" description="Polar residues" evidence="1">
    <location>
        <begin position="126"/>
        <end position="135"/>
    </location>
</feature>
<dbReference type="Proteomes" id="UP000604473">
    <property type="component" value="Unassembled WGS sequence"/>
</dbReference>
<comment type="caution">
    <text evidence="2">The sequence shown here is derived from an EMBL/GenBank/DDBJ whole genome shotgun (WGS) entry which is preliminary data.</text>
</comment>
<evidence type="ECO:0000313" key="3">
    <source>
        <dbReference type="Proteomes" id="UP000604473"/>
    </source>
</evidence>
<organism evidence="2 3">
    <name type="scientific">Rhodovulum sulfidophilum</name>
    <name type="common">Rhodobacter sulfidophilus</name>
    <dbReference type="NCBI Taxonomy" id="35806"/>
    <lineage>
        <taxon>Bacteria</taxon>
        <taxon>Pseudomonadati</taxon>
        <taxon>Pseudomonadota</taxon>
        <taxon>Alphaproteobacteria</taxon>
        <taxon>Rhodobacterales</taxon>
        <taxon>Paracoccaceae</taxon>
        <taxon>Rhodovulum</taxon>
    </lineage>
</organism>
<proteinExistence type="predicted"/>
<reference evidence="2 3" key="1">
    <citation type="submission" date="2021-01" db="EMBL/GenBank/DDBJ databases">
        <title>Draft genomes of Rhodovulum sulfidophilum.</title>
        <authorList>
            <person name="Guzman M.S."/>
        </authorList>
    </citation>
    <scope>NUCLEOTIDE SEQUENCE [LARGE SCALE GENOMIC DNA]</scope>
    <source>
        <strain evidence="2 3">AB35</strain>
    </source>
</reference>
<dbReference type="EMBL" id="JAESJJ010000055">
    <property type="protein sequence ID" value="MBL3611217.1"/>
    <property type="molecule type" value="Genomic_DNA"/>
</dbReference>
<evidence type="ECO:0000313" key="2">
    <source>
        <dbReference type="EMBL" id="MBL3611217.1"/>
    </source>
</evidence>
<name>A0ABS1RZ82_RHOSU</name>
<keyword evidence="3" id="KW-1185">Reference proteome</keyword>
<feature type="region of interest" description="Disordered" evidence="1">
    <location>
        <begin position="115"/>
        <end position="141"/>
    </location>
</feature>
<dbReference type="RefSeq" id="WP_202250722.1">
    <property type="nucleotide sequence ID" value="NZ_JAESJJ010000055.1"/>
</dbReference>
<accession>A0ABS1RZ82</accession>
<sequence>MFLHIEAQKDAMACAAARLGPLRSLAGVSNRDGGDLPVCGVVAGKLPEEDRMPRREPERPGGGAHDRLEVAWMRLFVEPGMLPTSLGIEVCRGTGRSRSAFDIAFGAGSVMRAAGGGPNIAPTGRGRTTATSDGSRSGKRFCFGTDGSLFSVEGANRDRKLARSGAAR</sequence>
<gene>
    <name evidence="2" type="ORF">JMM60_21070</name>
</gene>